<dbReference type="CDD" id="cd00060">
    <property type="entry name" value="FHA"/>
    <property type="match status" value="2"/>
</dbReference>
<dbReference type="PROSITE" id="PS50005">
    <property type="entry name" value="TPR"/>
    <property type="match status" value="1"/>
</dbReference>
<gene>
    <name evidence="4" type="ORF">DB31_5863</name>
</gene>
<dbReference type="STRING" id="394096.DB31_5863"/>
<dbReference type="Proteomes" id="UP000028725">
    <property type="component" value="Unassembled WGS sequence"/>
</dbReference>
<comment type="caution">
    <text evidence="4">The sequence shown here is derived from an EMBL/GenBank/DDBJ whole genome shotgun (WGS) entry which is preliminary data.</text>
</comment>
<keyword evidence="5" id="KW-1185">Reference proteome</keyword>
<dbReference type="Pfam" id="PF00498">
    <property type="entry name" value="FHA"/>
    <property type="match status" value="2"/>
</dbReference>
<feature type="repeat" description="TPR" evidence="1">
    <location>
        <begin position="604"/>
        <end position="637"/>
    </location>
</feature>
<feature type="compositionally biased region" description="Basic and acidic residues" evidence="2">
    <location>
        <begin position="135"/>
        <end position="144"/>
    </location>
</feature>
<feature type="compositionally biased region" description="Low complexity" evidence="2">
    <location>
        <begin position="98"/>
        <end position="109"/>
    </location>
</feature>
<feature type="region of interest" description="Disordered" evidence="2">
    <location>
        <begin position="92"/>
        <end position="162"/>
    </location>
</feature>
<dbReference type="SUPFAM" id="SSF48452">
    <property type="entry name" value="TPR-like"/>
    <property type="match status" value="1"/>
</dbReference>
<feature type="domain" description="FHA" evidence="3">
    <location>
        <begin position="22"/>
        <end position="71"/>
    </location>
</feature>
<dbReference type="SUPFAM" id="SSF49879">
    <property type="entry name" value="SMAD/FHA domain"/>
    <property type="match status" value="2"/>
</dbReference>
<keyword evidence="1" id="KW-0802">TPR repeat</keyword>
<evidence type="ECO:0000256" key="2">
    <source>
        <dbReference type="SAM" id="MobiDB-lite"/>
    </source>
</evidence>
<evidence type="ECO:0000259" key="3">
    <source>
        <dbReference type="PROSITE" id="PS50006"/>
    </source>
</evidence>
<organism evidence="4 5">
    <name type="scientific">Hyalangium minutum</name>
    <dbReference type="NCBI Taxonomy" id="394096"/>
    <lineage>
        <taxon>Bacteria</taxon>
        <taxon>Pseudomonadati</taxon>
        <taxon>Myxococcota</taxon>
        <taxon>Myxococcia</taxon>
        <taxon>Myxococcales</taxon>
        <taxon>Cystobacterineae</taxon>
        <taxon>Archangiaceae</taxon>
        <taxon>Hyalangium</taxon>
    </lineage>
</organism>
<protein>
    <recommendedName>
        <fullName evidence="3">FHA domain-containing protein</fullName>
    </recommendedName>
</protein>
<dbReference type="RefSeq" id="WP_044186051.1">
    <property type="nucleotide sequence ID" value="NZ_JMCB01000003.1"/>
</dbReference>
<feature type="region of interest" description="Disordered" evidence="2">
    <location>
        <begin position="254"/>
        <end position="288"/>
    </location>
</feature>
<dbReference type="PROSITE" id="PS50006">
    <property type="entry name" value="FHA_DOMAIN"/>
    <property type="match status" value="2"/>
</dbReference>
<name>A0A085WT08_9BACT</name>
<evidence type="ECO:0000313" key="5">
    <source>
        <dbReference type="Proteomes" id="UP000028725"/>
    </source>
</evidence>
<proteinExistence type="predicted"/>
<dbReference type="InterPro" id="IPR019734">
    <property type="entry name" value="TPR_rpt"/>
</dbReference>
<evidence type="ECO:0000313" key="4">
    <source>
        <dbReference type="EMBL" id="KFE70821.1"/>
    </source>
</evidence>
<reference evidence="4 5" key="1">
    <citation type="submission" date="2014-04" db="EMBL/GenBank/DDBJ databases">
        <title>Genome assembly of Hyalangium minutum DSM 14724.</title>
        <authorList>
            <person name="Sharma G."/>
            <person name="Subramanian S."/>
        </authorList>
    </citation>
    <scope>NUCLEOTIDE SEQUENCE [LARGE SCALE GENOMIC DNA]</scope>
    <source>
        <strain evidence="4 5">DSM 14724</strain>
    </source>
</reference>
<dbReference type="InterPro" id="IPR000253">
    <property type="entry name" value="FHA_dom"/>
</dbReference>
<dbReference type="PANTHER" id="PTHR23308">
    <property type="entry name" value="NUCLEAR INHIBITOR OF PROTEIN PHOSPHATASE-1"/>
    <property type="match status" value="1"/>
</dbReference>
<dbReference type="SMART" id="SM00240">
    <property type="entry name" value="FHA"/>
    <property type="match status" value="2"/>
</dbReference>
<dbReference type="EMBL" id="JMCB01000003">
    <property type="protein sequence ID" value="KFE70821.1"/>
    <property type="molecule type" value="Genomic_DNA"/>
</dbReference>
<sequence length="746" mass="82485">MPTLVVKHPDGSETEHELSGELKIGRQDINELVLTEGGVSRQHARIFVEGGKVMLEDLSSANGTYVDGERIGEAVVLTPQAQVVLGDYELKLKGGGRPATSARRASKPAPAEPAPEEGGPRSTRALPTLKPARPPGERLAKGERSAPNPAPAGAAPQPVLRGLTGPWANKTYPLKGKLVVGRAPPAAVMLEDDSISRKHAELERNPRGAVFLRDLGSANGTLLNGERLGQEPVEINPGDIIQFGMVEVVYESGDEPSNVPVRRDRSGAGPAVKGKGKGKVDPSDAPPAANKKKKLFIVAGAAVSLLLAAGVVKQLTTPPPPPPDFPTGDGPEVVGENFKEKVQELLSQCRSFASTDMGSEPQWEKAEAKCEEARVLDPINTEVNTLIKKIKVEKEAHAYFEAGTKLLTRLKEEEALDQFQKIPKESQYFRRAKIKVDEALVQVKKKALDDCKRYLDDNQWQAAVPRCDRYMGFWCQKQTREDLEPPIGYTLSLEGRVGKRQWRPKDKMFVRFLQARLKLDPNAETWKCAAGYDSEREDTDSPAARVKRMFKEKYSNAYMNSALFDYWAGRGNESLSKLQKVRSNYEQAALHGQTDLLIKDVGTVDQLFKTGQTLLTAGELERAAEPFDEALEIDKRLMMDMWETVPSFYRKNIQNDIAEKAYERGRDWIKREDPLRACKLWKIGFRFYKGNTDLIRVLSNVCSTRGTQLFGGAGSCAELAEVANWAVPGDGLEEKMAKKKEELQCK</sequence>
<dbReference type="Gene3D" id="2.60.200.20">
    <property type="match status" value="2"/>
</dbReference>
<feature type="domain" description="FHA" evidence="3">
    <location>
        <begin position="178"/>
        <end position="228"/>
    </location>
</feature>
<dbReference type="OrthoDB" id="5488182at2"/>
<dbReference type="InterPro" id="IPR011990">
    <property type="entry name" value="TPR-like_helical_dom_sf"/>
</dbReference>
<dbReference type="InterPro" id="IPR050923">
    <property type="entry name" value="Cell_Proc_Reg/RNA_Proc"/>
</dbReference>
<dbReference type="InterPro" id="IPR008984">
    <property type="entry name" value="SMAD_FHA_dom_sf"/>
</dbReference>
<accession>A0A085WT08</accession>
<evidence type="ECO:0000256" key="1">
    <source>
        <dbReference type="PROSITE-ProRule" id="PRU00339"/>
    </source>
</evidence>
<dbReference type="AlphaFoldDB" id="A0A085WT08"/>